<keyword evidence="12" id="KW-1185">Reference proteome</keyword>
<dbReference type="InterPro" id="IPR006626">
    <property type="entry name" value="PbH1"/>
</dbReference>
<organism evidence="11 12">
    <name type="scientific">Panicum virgatum</name>
    <name type="common">Blackwell switchgrass</name>
    <dbReference type="NCBI Taxonomy" id="38727"/>
    <lineage>
        <taxon>Eukaryota</taxon>
        <taxon>Viridiplantae</taxon>
        <taxon>Streptophyta</taxon>
        <taxon>Embryophyta</taxon>
        <taxon>Tracheophyta</taxon>
        <taxon>Spermatophyta</taxon>
        <taxon>Magnoliopsida</taxon>
        <taxon>Liliopsida</taxon>
        <taxon>Poales</taxon>
        <taxon>Poaceae</taxon>
        <taxon>PACMAD clade</taxon>
        <taxon>Panicoideae</taxon>
        <taxon>Panicodae</taxon>
        <taxon>Paniceae</taxon>
        <taxon>Panicinae</taxon>
        <taxon>Panicum</taxon>
        <taxon>Panicum sect. Hiantes</taxon>
    </lineage>
</organism>
<dbReference type="GO" id="GO:0004650">
    <property type="term" value="F:polygalacturonase activity"/>
    <property type="evidence" value="ECO:0007669"/>
    <property type="project" value="InterPro"/>
</dbReference>
<keyword evidence="10" id="KW-0472">Membrane</keyword>
<evidence type="ECO:0000256" key="10">
    <source>
        <dbReference type="SAM" id="Phobius"/>
    </source>
</evidence>
<evidence type="ECO:0000256" key="3">
    <source>
        <dbReference type="ARBA" id="ARBA00022512"/>
    </source>
</evidence>
<sequence>MLLARCRTAATTYYCCHSAPAAIPRPVCSSSSTRFVLPSSHTRPRLSRGLFGACAPATAAPAKPPAGRMAASLPLPLAVAVVLAAALLLCGGAEARVLLTLDDFGGVGDGIANDTQAFVDAWAAACASSEQAVLAVPVGKAYRIWPVQLFGPCKRKLKLLISGAIVAPASPDEWAGRDPMKWLYIYGVDGLSVSGGGTIDGSGQQWWASTCKRKKTPPCYLGPRPKAVHFEACRGVSVQGVTLQNGQQFHLTFTRCTGVKASFLRVIAPADSPNTDGVHLNDSSHVQITDNLISTGDDCVSMVGNCSDVRVKDISCGPGHGISIGSLGKNRTTDMVENVRVDTCLLTNTTNGVRIKSWQGGMGFARDLRFESIVMKNVSNPIIIDQYYCDQPTPCANQTRAVEVRDVGFADIRGTSATAQAISIACSDAVPCRDLELKNVNLTLEGGGGGGRATASCYRAYGKSAGAVVPPSCLAKPTAS</sequence>
<evidence type="ECO:0000256" key="4">
    <source>
        <dbReference type="ARBA" id="ARBA00022525"/>
    </source>
</evidence>
<comment type="similarity">
    <text evidence="2 9">Belongs to the glycosyl hydrolase 28 family.</text>
</comment>
<evidence type="ECO:0008006" key="13">
    <source>
        <dbReference type="Google" id="ProtNLM"/>
    </source>
</evidence>
<dbReference type="AlphaFoldDB" id="A0A8T0UTK7"/>
<evidence type="ECO:0000313" key="12">
    <source>
        <dbReference type="Proteomes" id="UP000823388"/>
    </source>
</evidence>
<dbReference type="Gene3D" id="2.160.20.10">
    <property type="entry name" value="Single-stranded right-handed beta-helix, Pectin lyase-like"/>
    <property type="match status" value="1"/>
</dbReference>
<dbReference type="GO" id="GO:0005975">
    <property type="term" value="P:carbohydrate metabolic process"/>
    <property type="evidence" value="ECO:0007669"/>
    <property type="project" value="InterPro"/>
</dbReference>
<keyword evidence="7" id="KW-0961">Cell wall biogenesis/degradation</keyword>
<keyword evidence="6 9" id="KW-0326">Glycosidase</keyword>
<evidence type="ECO:0000256" key="9">
    <source>
        <dbReference type="RuleBase" id="RU361169"/>
    </source>
</evidence>
<comment type="subcellular location">
    <subcellularLocation>
        <location evidence="1">Secreted</location>
        <location evidence="1">Cell wall</location>
    </subcellularLocation>
</comment>
<dbReference type="PROSITE" id="PS00502">
    <property type="entry name" value="POLYGALACTURONASE"/>
    <property type="match status" value="1"/>
</dbReference>
<keyword evidence="10" id="KW-0812">Transmembrane</keyword>
<dbReference type="InterPro" id="IPR000743">
    <property type="entry name" value="Glyco_hydro_28"/>
</dbReference>
<dbReference type="SUPFAM" id="SSF51126">
    <property type="entry name" value="Pectin lyase-like"/>
    <property type="match status" value="1"/>
</dbReference>
<keyword evidence="5 9" id="KW-0378">Hydrolase</keyword>
<comment type="caution">
    <text evidence="11">The sequence shown here is derived from an EMBL/GenBank/DDBJ whole genome shotgun (WGS) entry which is preliminary data.</text>
</comment>
<proteinExistence type="inferred from homology"/>
<evidence type="ECO:0000256" key="8">
    <source>
        <dbReference type="PROSITE-ProRule" id="PRU10052"/>
    </source>
</evidence>
<dbReference type="GO" id="GO:0071555">
    <property type="term" value="P:cell wall organization"/>
    <property type="evidence" value="ECO:0007669"/>
    <property type="project" value="UniProtKB-KW"/>
</dbReference>
<gene>
    <name evidence="11" type="ORF">PVAP13_3KG286100</name>
</gene>
<evidence type="ECO:0000313" key="11">
    <source>
        <dbReference type="EMBL" id="KAG2626070.1"/>
    </source>
</evidence>
<dbReference type="OrthoDB" id="187139at2759"/>
<reference evidence="11" key="1">
    <citation type="submission" date="2020-05" db="EMBL/GenBank/DDBJ databases">
        <title>WGS assembly of Panicum virgatum.</title>
        <authorList>
            <person name="Lovell J.T."/>
            <person name="Jenkins J."/>
            <person name="Shu S."/>
            <person name="Juenger T.E."/>
            <person name="Schmutz J."/>
        </authorList>
    </citation>
    <scope>NUCLEOTIDE SEQUENCE</scope>
    <source>
        <strain evidence="11">AP13</strain>
    </source>
</reference>
<evidence type="ECO:0000256" key="1">
    <source>
        <dbReference type="ARBA" id="ARBA00004191"/>
    </source>
</evidence>
<dbReference type="Pfam" id="PF00295">
    <property type="entry name" value="Glyco_hydro_28"/>
    <property type="match status" value="1"/>
</dbReference>
<accession>A0A8T0UTK7</accession>
<evidence type="ECO:0000256" key="2">
    <source>
        <dbReference type="ARBA" id="ARBA00008834"/>
    </source>
</evidence>
<protein>
    <recommendedName>
        <fullName evidence="13">Polygalacturonase</fullName>
    </recommendedName>
</protein>
<keyword evidence="3" id="KW-0134">Cell wall</keyword>
<dbReference type="EMBL" id="CM029041">
    <property type="protein sequence ID" value="KAG2626070.1"/>
    <property type="molecule type" value="Genomic_DNA"/>
</dbReference>
<evidence type="ECO:0000256" key="7">
    <source>
        <dbReference type="ARBA" id="ARBA00023316"/>
    </source>
</evidence>
<feature type="active site" evidence="8">
    <location>
        <position position="320"/>
    </location>
</feature>
<name>A0A8T0UTK7_PANVG</name>
<dbReference type="SMART" id="SM00710">
    <property type="entry name" value="PbH1"/>
    <property type="match status" value="4"/>
</dbReference>
<dbReference type="PANTHER" id="PTHR31375">
    <property type="match status" value="1"/>
</dbReference>
<evidence type="ECO:0000256" key="5">
    <source>
        <dbReference type="ARBA" id="ARBA00022801"/>
    </source>
</evidence>
<feature type="transmembrane region" description="Helical" evidence="10">
    <location>
        <begin position="70"/>
        <end position="89"/>
    </location>
</feature>
<keyword evidence="10" id="KW-1133">Transmembrane helix</keyword>
<dbReference type="InterPro" id="IPR012334">
    <property type="entry name" value="Pectin_lyas_fold"/>
</dbReference>
<dbReference type="Proteomes" id="UP000823388">
    <property type="component" value="Chromosome 3K"/>
</dbReference>
<dbReference type="InterPro" id="IPR011050">
    <property type="entry name" value="Pectin_lyase_fold/virulence"/>
</dbReference>
<keyword evidence="4" id="KW-0964">Secreted</keyword>
<evidence type="ECO:0000256" key="6">
    <source>
        <dbReference type="ARBA" id="ARBA00023295"/>
    </source>
</evidence>
<dbReference type="FunFam" id="2.160.20.10:FF:000041">
    <property type="entry name" value="Putative polygalacturonase"/>
    <property type="match status" value="1"/>
</dbReference>